<reference evidence="2" key="1">
    <citation type="submission" date="2020-02" db="EMBL/GenBank/DDBJ databases">
        <authorList>
            <person name="Scholz U."/>
            <person name="Mascher M."/>
            <person name="Fiebig A."/>
        </authorList>
    </citation>
    <scope>NUCLEOTIDE SEQUENCE</scope>
</reference>
<proteinExistence type="predicted"/>
<accession>A0A7I8KN65</accession>
<evidence type="ECO:0000256" key="1">
    <source>
        <dbReference type="SAM" id="MobiDB-lite"/>
    </source>
</evidence>
<sequence length="169" mass="17498">MGKTFPSSGPFQASSSTAPGDGETKGPPLPFNARRRTVLLSGTAPPGGTRCAEMAGKTAADCAAVCCCCPCGLLGLMVLVMVKLPAGLCRRSFLQRQQMKKKRKMKTSMYRGGSSGGGLLGGEGEMAAAGAGEQPGENSPSAEVSKMEKEMRAQFTAGGFWRSPSQRAT</sequence>
<feature type="compositionally biased region" description="Polar residues" evidence="1">
    <location>
        <begin position="1"/>
        <end position="18"/>
    </location>
</feature>
<feature type="compositionally biased region" description="Low complexity" evidence="1">
    <location>
        <begin position="125"/>
        <end position="137"/>
    </location>
</feature>
<gene>
    <name evidence="2" type="ORF">SI8410_07009910</name>
</gene>
<dbReference type="AlphaFoldDB" id="A0A7I8KN65"/>
<dbReference type="PANTHER" id="PTHR33264:SF69">
    <property type="entry name" value="WRKY DOMAIN-CONTAINING PROTEIN"/>
    <property type="match status" value="1"/>
</dbReference>
<dbReference type="PANTHER" id="PTHR33264">
    <property type="entry name" value="EXPRESSED PROTEIN"/>
    <property type="match status" value="1"/>
</dbReference>
<feature type="region of interest" description="Disordered" evidence="1">
    <location>
        <begin position="100"/>
        <end position="149"/>
    </location>
</feature>
<organism evidence="2 3">
    <name type="scientific">Spirodela intermedia</name>
    <name type="common">Intermediate duckweed</name>
    <dbReference type="NCBI Taxonomy" id="51605"/>
    <lineage>
        <taxon>Eukaryota</taxon>
        <taxon>Viridiplantae</taxon>
        <taxon>Streptophyta</taxon>
        <taxon>Embryophyta</taxon>
        <taxon>Tracheophyta</taxon>
        <taxon>Spermatophyta</taxon>
        <taxon>Magnoliopsida</taxon>
        <taxon>Liliopsida</taxon>
        <taxon>Araceae</taxon>
        <taxon>Lemnoideae</taxon>
        <taxon>Spirodela</taxon>
    </lineage>
</organism>
<evidence type="ECO:0000313" key="3">
    <source>
        <dbReference type="Proteomes" id="UP000663760"/>
    </source>
</evidence>
<dbReference type="EMBL" id="LR746270">
    <property type="protein sequence ID" value="CAA7399240.1"/>
    <property type="molecule type" value="Genomic_DNA"/>
</dbReference>
<feature type="compositionally biased region" description="Gly residues" evidence="1">
    <location>
        <begin position="113"/>
        <end position="124"/>
    </location>
</feature>
<feature type="region of interest" description="Disordered" evidence="1">
    <location>
        <begin position="1"/>
        <end position="31"/>
    </location>
</feature>
<protein>
    <submittedName>
        <fullName evidence="2">Uncharacterized protein</fullName>
    </submittedName>
</protein>
<keyword evidence="3" id="KW-1185">Reference proteome</keyword>
<evidence type="ECO:0000313" key="2">
    <source>
        <dbReference type="EMBL" id="CAA7399240.1"/>
    </source>
</evidence>
<dbReference type="Proteomes" id="UP000663760">
    <property type="component" value="Chromosome 7"/>
</dbReference>
<name>A0A7I8KN65_SPIIN</name>